<dbReference type="EMBL" id="OU503050">
    <property type="protein sequence ID" value="CAI9777347.1"/>
    <property type="molecule type" value="Genomic_DNA"/>
</dbReference>
<dbReference type="AlphaFoldDB" id="A0AAD1ZX52"/>
<keyword evidence="2" id="KW-1185">Reference proteome</keyword>
<organism evidence="1 2">
    <name type="scientific">Fraxinus pennsylvanica</name>
    <dbReference type="NCBI Taxonomy" id="56036"/>
    <lineage>
        <taxon>Eukaryota</taxon>
        <taxon>Viridiplantae</taxon>
        <taxon>Streptophyta</taxon>
        <taxon>Embryophyta</taxon>
        <taxon>Tracheophyta</taxon>
        <taxon>Spermatophyta</taxon>
        <taxon>Magnoliopsida</taxon>
        <taxon>eudicotyledons</taxon>
        <taxon>Gunneridae</taxon>
        <taxon>Pentapetalae</taxon>
        <taxon>asterids</taxon>
        <taxon>lamiids</taxon>
        <taxon>Lamiales</taxon>
        <taxon>Oleaceae</taxon>
        <taxon>Oleeae</taxon>
        <taxon>Fraxinus</taxon>
    </lineage>
</organism>
<gene>
    <name evidence="1" type="ORF">FPE_LOCUS24777</name>
</gene>
<protein>
    <submittedName>
        <fullName evidence="1">Uncharacterized protein</fullName>
    </submittedName>
</protein>
<proteinExistence type="predicted"/>
<dbReference type="PANTHER" id="PTHR47076:SF12">
    <property type="entry name" value="NHL DOMAIN-CONTAINING PROTEIN"/>
    <property type="match status" value="1"/>
</dbReference>
<sequence>MLLIKKDSITALQSQASHKLSSKETNLNDDLHEPAFSSRIFCSLWIIPCFCCRPSNGAFVWERIPTADNEREAAQESSWWRKGMKAFKKTREWSELVASPKWKTFIRRGNSITTQ</sequence>
<name>A0AAD1ZX52_9LAMI</name>
<reference evidence="1" key="1">
    <citation type="submission" date="2023-05" db="EMBL/GenBank/DDBJ databases">
        <authorList>
            <person name="Huff M."/>
        </authorList>
    </citation>
    <scope>NUCLEOTIDE SEQUENCE</scope>
</reference>
<evidence type="ECO:0000313" key="2">
    <source>
        <dbReference type="Proteomes" id="UP000834106"/>
    </source>
</evidence>
<accession>A0AAD1ZX52</accession>
<dbReference type="PANTHER" id="PTHR47076">
    <property type="entry name" value="NHL DOMAIN PROTEIN"/>
    <property type="match status" value="1"/>
</dbReference>
<evidence type="ECO:0000313" key="1">
    <source>
        <dbReference type="EMBL" id="CAI9777347.1"/>
    </source>
</evidence>
<dbReference type="Proteomes" id="UP000834106">
    <property type="component" value="Chromosome 15"/>
</dbReference>